<name>A0ABS2SVL9_9BACI</name>
<dbReference type="PANTHER" id="PTHR30466">
    <property type="entry name" value="FLAVIN REDUCTASE"/>
    <property type="match status" value="1"/>
</dbReference>
<organism evidence="3 4">
    <name type="scientific">Shouchella xiaoxiensis</name>
    <dbReference type="NCBI Taxonomy" id="766895"/>
    <lineage>
        <taxon>Bacteria</taxon>
        <taxon>Bacillati</taxon>
        <taxon>Bacillota</taxon>
        <taxon>Bacilli</taxon>
        <taxon>Bacillales</taxon>
        <taxon>Bacillaceae</taxon>
        <taxon>Shouchella</taxon>
    </lineage>
</organism>
<dbReference type="SUPFAM" id="SSF50475">
    <property type="entry name" value="FMN-binding split barrel"/>
    <property type="match status" value="1"/>
</dbReference>
<reference evidence="3" key="1">
    <citation type="submission" date="2021-01" db="EMBL/GenBank/DDBJ databases">
        <title>Genomic Encyclopedia of Type Strains, Phase IV (KMG-IV): sequencing the most valuable type-strain genomes for metagenomic binning, comparative biology and taxonomic classification.</title>
        <authorList>
            <person name="Goeker M."/>
        </authorList>
    </citation>
    <scope>NUCLEOTIDE SEQUENCE</scope>
    <source>
        <strain evidence="3">DSM 21943</strain>
    </source>
</reference>
<dbReference type="InterPro" id="IPR012349">
    <property type="entry name" value="Split_barrel_FMN-bd"/>
</dbReference>
<accession>A0ABS2SVL9</accession>
<keyword evidence="4" id="KW-1185">Reference proteome</keyword>
<dbReference type="PANTHER" id="PTHR30466:SF1">
    <property type="entry name" value="FMN REDUCTASE (NADH) RUTF"/>
    <property type="match status" value="1"/>
</dbReference>
<dbReference type="InterPro" id="IPR050268">
    <property type="entry name" value="NADH-dep_flavin_reductase"/>
</dbReference>
<evidence type="ECO:0000259" key="2">
    <source>
        <dbReference type="SMART" id="SM00903"/>
    </source>
</evidence>
<dbReference type="Pfam" id="PF01613">
    <property type="entry name" value="Flavin_Reduct"/>
    <property type="match status" value="1"/>
</dbReference>
<protein>
    <submittedName>
        <fullName evidence="3">Flavin reductase (DIM6/NTAB) family NADH-FMN oxidoreductase RutF</fullName>
    </submittedName>
</protein>
<dbReference type="Gene3D" id="2.30.110.10">
    <property type="entry name" value="Electron Transport, Fmn-binding Protein, Chain A"/>
    <property type="match status" value="1"/>
</dbReference>
<keyword evidence="1" id="KW-0560">Oxidoreductase</keyword>
<proteinExistence type="predicted"/>
<evidence type="ECO:0000313" key="3">
    <source>
        <dbReference type="EMBL" id="MBM7839285.1"/>
    </source>
</evidence>
<dbReference type="RefSeq" id="WP_204466563.1">
    <property type="nucleotide sequence ID" value="NZ_JAFBCV010000007.1"/>
</dbReference>
<sequence>MDDRLFRTAMSKFATGVTVITTEVEGDVHGMTANAFMSVSLDPKLILISIGNKAKMKGFIERSGVFAVNLLSYAQENVSKQFAGQINDKTAAQFTEFAGLPVIDQALANIACDVYDSSVQGDHTLFIGKVRDIVVTDADPLTFYSGKYGMIS</sequence>
<feature type="domain" description="Flavin reductase like" evidence="2">
    <location>
        <begin position="10"/>
        <end position="150"/>
    </location>
</feature>
<dbReference type="EMBL" id="JAFBCV010000007">
    <property type="protein sequence ID" value="MBM7839285.1"/>
    <property type="molecule type" value="Genomic_DNA"/>
</dbReference>
<dbReference type="Proteomes" id="UP001179280">
    <property type="component" value="Unassembled WGS sequence"/>
</dbReference>
<comment type="caution">
    <text evidence="3">The sequence shown here is derived from an EMBL/GenBank/DDBJ whole genome shotgun (WGS) entry which is preliminary data.</text>
</comment>
<evidence type="ECO:0000313" key="4">
    <source>
        <dbReference type="Proteomes" id="UP001179280"/>
    </source>
</evidence>
<gene>
    <name evidence="3" type="ORF">JOC54_002556</name>
</gene>
<evidence type="ECO:0000256" key="1">
    <source>
        <dbReference type="ARBA" id="ARBA00023002"/>
    </source>
</evidence>
<dbReference type="SMART" id="SM00903">
    <property type="entry name" value="Flavin_Reduct"/>
    <property type="match status" value="1"/>
</dbReference>
<dbReference type="InterPro" id="IPR002563">
    <property type="entry name" value="Flavin_Rdtase-like_dom"/>
</dbReference>